<proteinExistence type="predicted"/>
<dbReference type="PATRIC" id="fig|246787.4.peg.2435"/>
<dbReference type="Proteomes" id="UP000061809">
    <property type="component" value="Chromosome"/>
</dbReference>
<accession>A0A0P0GHX3</accession>
<evidence type="ECO:0000313" key="3">
    <source>
        <dbReference type="EMBL" id="KAA5409887.1"/>
    </source>
</evidence>
<dbReference type="Proteomes" id="UP000448877">
    <property type="component" value="Unassembled WGS sequence"/>
</dbReference>
<dbReference type="Proteomes" id="UP000283341">
    <property type="component" value="Unassembled WGS sequence"/>
</dbReference>
<evidence type="ECO:0000313" key="5">
    <source>
        <dbReference type="EMBL" id="RGS38498.1"/>
    </source>
</evidence>
<evidence type="ECO:0000313" key="4">
    <source>
        <dbReference type="EMBL" id="KAA5419610.1"/>
    </source>
</evidence>
<feature type="chain" id="PRO_5013461295" evidence="1">
    <location>
        <begin position="18"/>
        <end position="179"/>
    </location>
</feature>
<evidence type="ECO:0000313" key="6">
    <source>
        <dbReference type="Proteomes" id="UP000061809"/>
    </source>
</evidence>
<evidence type="ECO:0000313" key="2">
    <source>
        <dbReference type="EMBL" id="ALJ59610.1"/>
    </source>
</evidence>
<organism evidence="2 6">
    <name type="scientific">Bacteroides cellulosilyticus</name>
    <dbReference type="NCBI Taxonomy" id="246787"/>
    <lineage>
        <taxon>Bacteria</taxon>
        <taxon>Pseudomonadati</taxon>
        <taxon>Bacteroidota</taxon>
        <taxon>Bacteroidia</taxon>
        <taxon>Bacteroidales</taxon>
        <taxon>Bacteroidaceae</taxon>
        <taxon>Bacteroides</taxon>
    </lineage>
</organism>
<keyword evidence="1" id="KW-0732">Signal</keyword>
<dbReference type="EMBL" id="QRVJ01000003">
    <property type="protein sequence ID" value="RGS38498.1"/>
    <property type="molecule type" value="Genomic_DNA"/>
</dbReference>
<dbReference type="EMBL" id="CP012801">
    <property type="protein sequence ID" value="ALJ59610.1"/>
    <property type="molecule type" value="Genomic_DNA"/>
</dbReference>
<dbReference type="KEGG" id="bcel:BcellWH2_02370"/>
<name>A0A0P0GHX3_9BACE</name>
<protein>
    <submittedName>
        <fullName evidence="2">Uncharacterized protein</fullName>
    </submittedName>
</protein>
<reference evidence="2 6" key="1">
    <citation type="journal article" date="2015" name="Science">
        <title>Genetic determinants of in vivo fitness and diet responsiveness in multiple human gut Bacteroides.</title>
        <authorList>
            <person name="Wu M."/>
            <person name="McNulty N.P."/>
            <person name="Rodionov D.A."/>
            <person name="Khoroshkin M.S."/>
            <person name="Griffin N.W."/>
            <person name="Cheng J."/>
            <person name="Latreille P."/>
            <person name="Kerstetter R.A."/>
            <person name="Terrapon N."/>
            <person name="Henrissat B."/>
            <person name="Osterman A.L."/>
            <person name="Gordon J.I."/>
        </authorList>
    </citation>
    <scope>NUCLEOTIDE SEQUENCE [LARGE SCALE GENOMIC DNA]</scope>
    <source>
        <strain evidence="2 6">WH2</strain>
    </source>
</reference>
<dbReference type="Proteomes" id="UP000325055">
    <property type="component" value="Unassembled WGS sequence"/>
</dbReference>
<evidence type="ECO:0000313" key="7">
    <source>
        <dbReference type="Proteomes" id="UP000283341"/>
    </source>
</evidence>
<gene>
    <name evidence="2" type="ORF">BcellWH2_02370</name>
    <name evidence="5" type="ORF">DWX97_05785</name>
    <name evidence="4" type="ORF">F2Y81_09430</name>
    <name evidence="3" type="ORF">F2Y86_06770</name>
</gene>
<evidence type="ECO:0000313" key="9">
    <source>
        <dbReference type="Proteomes" id="UP000448877"/>
    </source>
</evidence>
<dbReference type="EMBL" id="VVYW01000005">
    <property type="protein sequence ID" value="KAA5409887.1"/>
    <property type="molecule type" value="Genomic_DNA"/>
</dbReference>
<dbReference type="GeneID" id="66306271"/>
<dbReference type="EMBL" id="VVYV01000013">
    <property type="protein sequence ID" value="KAA5419610.1"/>
    <property type="molecule type" value="Genomic_DNA"/>
</dbReference>
<reference evidence="8 9" key="3">
    <citation type="journal article" date="2019" name="Nat. Med.">
        <title>A library of human gut bacterial isolates paired with longitudinal multiomics data enables mechanistic microbiome research.</title>
        <authorList>
            <person name="Poyet M."/>
            <person name="Groussin M."/>
            <person name="Gibbons S.M."/>
            <person name="Avila-Pacheco J."/>
            <person name="Jiang X."/>
            <person name="Kearney S.M."/>
            <person name="Perrotta A.R."/>
            <person name="Berdy B."/>
            <person name="Zhao S."/>
            <person name="Lieberman T.D."/>
            <person name="Swanson P.K."/>
            <person name="Smith M."/>
            <person name="Roesemann S."/>
            <person name="Alexander J.E."/>
            <person name="Rich S.A."/>
            <person name="Livny J."/>
            <person name="Vlamakis H."/>
            <person name="Clish C."/>
            <person name="Bullock K."/>
            <person name="Deik A."/>
            <person name="Scott J."/>
            <person name="Pierce K.A."/>
            <person name="Xavier R.J."/>
            <person name="Alm E.J."/>
        </authorList>
    </citation>
    <scope>NUCLEOTIDE SEQUENCE [LARGE SCALE GENOMIC DNA]</scope>
    <source>
        <strain evidence="4 9">BIOML-A6</strain>
        <strain evidence="3 8">BIOML-A7</strain>
    </source>
</reference>
<dbReference type="RefSeq" id="WP_007210854.1">
    <property type="nucleotide sequence ID" value="NZ_CABMLT010000007.1"/>
</dbReference>
<feature type="signal peptide" evidence="1">
    <location>
        <begin position="1"/>
        <end position="17"/>
    </location>
</feature>
<sequence length="179" mass="21352">MIKNIFLLLLVCISMSAQDLHIYCYSNYDSVILKLDSENRYTLSSLNPIWENCPDDLPYEDFEAPDVIWSEGNSVQKGDTLICTDIRLNKECWFLKEKNGDVMRVIKVQGFQYKNDVMNKQKILRQEKAVTAEIYDLLSQYPVFYITRHFVLNSKKERYITELFSWNDDIKKRIYYKKK</sequence>
<evidence type="ECO:0000256" key="1">
    <source>
        <dbReference type="SAM" id="SignalP"/>
    </source>
</evidence>
<evidence type="ECO:0000313" key="8">
    <source>
        <dbReference type="Proteomes" id="UP000325055"/>
    </source>
</evidence>
<dbReference type="STRING" id="246787.BcellWH2_02370"/>
<reference evidence="5 7" key="2">
    <citation type="submission" date="2018-08" db="EMBL/GenBank/DDBJ databases">
        <title>A genome reference for cultivated species of the human gut microbiota.</title>
        <authorList>
            <person name="Zou Y."/>
            <person name="Xue W."/>
            <person name="Luo G."/>
        </authorList>
    </citation>
    <scope>NUCLEOTIDE SEQUENCE [LARGE SCALE GENOMIC DNA]</scope>
    <source>
        <strain evidence="5 7">AF22-3AC</strain>
    </source>
</reference>
<dbReference type="AlphaFoldDB" id="A0A0P0GHX3"/>